<comment type="cofactor">
    <cofactor evidence="1">
        <name>FAD</name>
        <dbReference type="ChEBI" id="CHEBI:57692"/>
    </cofactor>
</comment>
<proteinExistence type="predicted"/>
<reference evidence="6" key="1">
    <citation type="submission" date="2023-07" db="EMBL/GenBank/DDBJ databases">
        <title>30 novel species of actinomycetes from the DSMZ collection.</title>
        <authorList>
            <person name="Nouioui I."/>
        </authorList>
    </citation>
    <scope>NUCLEOTIDE SEQUENCE [LARGE SCALE GENOMIC DNA]</scope>
    <source>
        <strain evidence="6">DSM 41886</strain>
    </source>
</reference>
<dbReference type="Gene3D" id="3.30.70.2450">
    <property type="match status" value="1"/>
</dbReference>
<dbReference type="Gene3D" id="3.40.30.120">
    <property type="match status" value="1"/>
</dbReference>
<evidence type="ECO:0000256" key="3">
    <source>
        <dbReference type="ARBA" id="ARBA00022827"/>
    </source>
</evidence>
<dbReference type="Pfam" id="PF21274">
    <property type="entry name" value="Rng_hyd_C"/>
    <property type="match status" value="1"/>
</dbReference>
<dbReference type="RefSeq" id="WP_311621419.1">
    <property type="nucleotide sequence ID" value="NZ_JAVREV010000030.1"/>
</dbReference>
<dbReference type="PRINTS" id="PR00420">
    <property type="entry name" value="RNGMNOXGNASE"/>
</dbReference>
<dbReference type="Proteomes" id="UP001183615">
    <property type="component" value="Unassembled WGS sequence"/>
</dbReference>
<name>A0ABU2SEC2_9ACTN</name>
<accession>A0ABU2SEC2</accession>
<evidence type="ECO:0000313" key="5">
    <source>
        <dbReference type="EMBL" id="MDT0447309.1"/>
    </source>
</evidence>
<keyword evidence="6" id="KW-1185">Reference proteome</keyword>
<evidence type="ECO:0000259" key="4">
    <source>
        <dbReference type="Pfam" id="PF01494"/>
    </source>
</evidence>
<comment type="caution">
    <text evidence="5">The sequence shown here is derived from an EMBL/GenBank/DDBJ whole genome shotgun (WGS) entry which is preliminary data.</text>
</comment>
<evidence type="ECO:0000313" key="6">
    <source>
        <dbReference type="Proteomes" id="UP001183615"/>
    </source>
</evidence>
<dbReference type="InterPro" id="IPR002938">
    <property type="entry name" value="FAD-bd"/>
</dbReference>
<evidence type="ECO:0000256" key="2">
    <source>
        <dbReference type="ARBA" id="ARBA00022630"/>
    </source>
</evidence>
<keyword evidence="3" id="KW-0274">FAD</keyword>
<dbReference type="SUPFAM" id="SSF51905">
    <property type="entry name" value="FAD/NAD(P)-binding domain"/>
    <property type="match status" value="1"/>
</dbReference>
<sequence length="466" mass="50579">METADVIVVGAGPAGLFVAADLAEAGFDVAVLDRRGPEQSNLTRAFVVGPRTLEQFDARGIADELVATGSRLTSMRLYRRLWIDFAPMPTRFPYQLITPQYETEAVLRARAIRAGVRFAWRTEVTGLSQDDARVRITTASGQRWRASYLVGADGSHSTVREAVGEAFPGRVAVRSMMLADVRFTAPPDAVLRSDANRSGFAFHVPFGDGWHRVIAWNRADDRPAGAPLDPEDVSTMLRRVFGTDYGMHETRWLSRFRADERQVARYRIGRVFLVGDAAHVHTPAGAQGMNTGLQDAANLGWRLAAGLHGHAGPEVLDGYQRERHPVAARVIRGSGDLMRAALTASPWLRALRLARLGGLSGRWPAPKPVAAAVAGIGIRYPAPPGAHPAVGRRVPDLPLTGRGRLYAALRGGRFVLVSKGGRRAGRHPWRGPVTEVVSATRLEADLLVRPDGHLAWAAPPDRAATT</sequence>
<dbReference type="Pfam" id="PF01494">
    <property type="entry name" value="FAD_binding_3"/>
    <property type="match status" value="1"/>
</dbReference>
<dbReference type="PANTHER" id="PTHR43004">
    <property type="entry name" value="TRK SYSTEM POTASSIUM UPTAKE PROTEIN"/>
    <property type="match status" value="1"/>
</dbReference>
<feature type="domain" description="FAD-binding" evidence="4">
    <location>
        <begin position="4"/>
        <end position="333"/>
    </location>
</feature>
<protein>
    <submittedName>
        <fullName evidence="5">FAD-dependent oxidoreductase</fullName>
    </submittedName>
</protein>
<evidence type="ECO:0000256" key="1">
    <source>
        <dbReference type="ARBA" id="ARBA00001974"/>
    </source>
</evidence>
<dbReference type="EMBL" id="JAVREV010000030">
    <property type="protein sequence ID" value="MDT0447309.1"/>
    <property type="molecule type" value="Genomic_DNA"/>
</dbReference>
<dbReference type="InterPro" id="IPR036188">
    <property type="entry name" value="FAD/NAD-bd_sf"/>
</dbReference>
<dbReference type="InterPro" id="IPR050641">
    <property type="entry name" value="RIFMO-like"/>
</dbReference>
<keyword evidence="2" id="KW-0285">Flavoprotein</keyword>
<gene>
    <name evidence="5" type="ORF">RM779_32640</name>
</gene>
<dbReference type="PANTHER" id="PTHR43004:SF19">
    <property type="entry name" value="BINDING MONOOXYGENASE, PUTATIVE (JCVI)-RELATED"/>
    <property type="match status" value="1"/>
</dbReference>
<organism evidence="5 6">
    <name type="scientific">Streptomyces johnsoniae</name>
    <dbReference type="NCBI Taxonomy" id="3075532"/>
    <lineage>
        <taxon>Bacteria</taxon>
        <taxon>Bacillati</taxon>
        <taxon>Actinomycetota</taxon>
        <taxon>Actinomycetes</taxon>
        <taxon>Kitasatosporales</taxon>
        <taxon>Streptomycetaceae</taxon>
        <taxon>Streptomyces</taxon>
    </lineage>
</organism>
<dbReference type="Gene3D" id="3.50.50.60">
    <property type="entry name" value="FAD/NAD(P)-binding domain"/>
    <property type="match status" value="1"/>
</dbReference>